<organism evidence="2 3">
    <name type="scientific">Setaria digitata</name>
    <dbReference type="NCBI Taxonomy" id="48799"/>
    <lineage>
        <taxon>Eukaryota</taxon>
        <taxon>Metazoa</taxon>
        <taxon>Ecdysozoa</taxon>
        <taxon>Nematoda</taxon>
        <taxon>Chromadorea</taxon>
        <taxon>Rhabditida</taxon>
        <taxon>Spirurina</taxon>
        <taxon>Spiruromorpha</taxon>
        <taxon>Filarioidea</taxon>
        <taxon>Setariidae</taxon>
        <taxon>Setaria</taxon>
    </lineage>
</organism>
<sequence length="355" mass="38796">MNQSCNDNGDEKDLNEEQIISKWNNTCLAVENKNFDGQQLKVLYEQQPHAVSKINISSLQPIGSMAVIPNHDNDNADDNDDENDEFYDASSDFNDISPSPITPSIINTASIISSTTASQADSRDKGIWNGTSLLAAVSESVESSANSVAHDSSSNSLCHEIRQARQANTARVPPMITQNVTAQRSPLFDKSRLPYKSTKSHLLSAQPDLKDIKSIVERQEAELREELSKMKSSVQGEIVNKASPSRARNSQMRTARPSTAVLASSRSIEFGTKSPVAVQSPVYHTSRLPTPVRKSFGRSLIPTPRASTFSRSAIRSLAGGSTPSLVLSSQHVMDETRSECGGLSQNEQRWADECF</sequence>
<evidence type="ECO:0000256" key="1">
    <source>
        <dbReference type="SAM" id="MobiDB-lite"/>
    </source>
</evidence>
<evidence type="ECO:0000313" key="2">
    <source>
        <dbReference type="Proteomes" id="UP000887581"/>
    </source>
</evidence>
<dbReference type="AlphaFoldDB" id="A0A915PSL8"/>
<dbReference type="WBParaSite" id="sdigi.contig283.g7039.t1">
    <property type="protein sequence ID" value="sdigi.contig283.g7039.t1"/>
    <property type="gene ID" value="sdigi.contig283.g7039"/>
</dbReference>
<dbReference type="Proteomes" id="UP000887581">
    <property type="component" value="Unplaced"/>
</dbReference>
<protein>
    <submittedName>
        <fullName evidence="3">Uncharacterized protein</fullName>
    </submittedName>
</protein>
<feature type="compositionally biased region" description="Polar residues" evidence="1">
    <location>
        <begin position="242"/>
        <end position="260"/>
    </location>
</feature>
<name>A0A915PSL8_9BILA</name>
<reference evidence="3" key="1">
    <citation type="submission" date="2022-11" db="UniProtKB">
        <authorList>
            <consortium name="WormBaseParasite"/>
        </authorList>
    </citation>
    <scope>IDENTIFICATION</scope>
</reference>
<feature type="region of interest" description="Disordered" evidence="1">
    <location>
        <begin position="239"/>
        <end position="260"/>
    </location>
</feature>
<evidence type="ECO:0000313" key="3">
    <source>
        <dbReference type="WBParaSite" id="sdigi.contig283.g7039.t1"/>
    </source>
</evidence>
<keyword evidence="2" id="KW-1185">Reference proteome</keyword>
<proteinExistence type="predicted"/>
<accession>A0A915PSL8</accession>